<accession>A0ABW8LY81</accession>
<organism evidence="2 3">
    <name type="scientific">Streptomyces milbemycinicus</name>
    <dbReference type="NCBI Taxonomy" id="476552"/>
    <lineage>
        <taxon>Bacteria</taxon>
        <taxon>Bacillati</taxon>
        <taxon>Actinomycetota</taxon>
        <taxon>Actinomycetes</taxon>
        <taxon>Kitasatosporales</taxon>
        <taxon>Streptomycetaceae</taxon>
        <taxon>Streptomyces</taxon>
    </lineage>
</organism>
<keyword evidence="3" id="KW-1185">Reference proteome</keyword>
<dbReference type="EMBL" id="JBJDQH010000015">
    <property type="protein sequence ID" value="MFK4270887.1"/>
    <property type="molecule type" value="Genomic_DNA"/>
</dbReference>
<name>A0ABW8LY81_9ACTN</name>
<sequence>MSAAIQRAEAQLDVDPLATLTGLSALLLKIADRYTRGQTGALLPPEDLQDLQPSRDWETVRMVITALFIAGAAVAIAVLDLPDAATTALIGAAGILGVSLVYGRSARSAMDLIDVIRGP</sequence>
<gene>
    <name evidence="2" type="ORF">ACI2L5_39065</name>
</gene>
<keyword evidence="1" id="KW-0812">Transmembrane</keyword>
<keyword evidence="1" id="KW-0472">Membrane</keyword>
<reference evidence="2 3" key="1">
    <citation type="submission" date="2024-11" db="EMBL/GenBank/DDBJ databases">
        <title>The Natural Products Discovery Center: Release of the First 8490 Sequenced Strains for Exploring Actinobacteria Biosynthetic Diversity.</title>
        <authorList>
            <person name="Kalkreuter E."/>
            <person name="Kautsar S.A."/>
            <person name="Yang D."/>
            <person name="Bader C.D."/>
            <person name="Teijaro C.N."/>
            <person name="Fluegel L."/>
            <person name="Davis C.M."/>
            <person name="Simpson J.R."/>
            <person name="Lauterbach L."/>
            <person name="Steele A.D."/>
            <person name="Gui C."/>
            <person name="Meng S."/>
            <person name="Li G."/>
            <person name="Viehrig K."/>
            <person name="Ye F."/>
            <person name="Su P."/>
            <person name="Kiefer A.F."/>
            <person name="Nichols A."/>
            <person name="Cepeda A.J."/>
            <person name="Yan W."/>
            <person name="Fan B."/>
            <person name="Jiang Y."/>
            <person name="Adhikari A."/>
            <person name="Zheng C.-J."/>
            <person name="Schuster L."/>
            <person name="Cowan T.M."/>
            <person name="Smanski M.J."/>
            <person name="Chevrette M.G."/>
            <person name="De Carvalho L.P.S."/>
            <person name="Shen B."/>
        </authorList>
    </citation>
    <scope>NUCLEOTIDE SEQUENCE [LARGE SCALE GENOMIC DNA]</scope>
    <source>
        <strain evidence="2 3">NPDC020863</strain>
    </source>
</reference>
<dbReference type="Proteomes" id="UP001620295">
    <property type="component" value="Unassembled WGS sequence"/>
</dbReference>
<protein>
    <submittedName>
        <fullName evidence="2">Uncharacterized protein</fullName>
    </submittedName>
</protein>
<feature type="transmembrane region" description="Helical" evidence="1">
    <location>
        <begin position="59"/>
        <end position="79"/>
    </location>
</feature>
<evidence type="ECO:0000313" key="2">
    <source>
        <dbReference type="EMBL" id="MFK4270887.1"/>
    </source>
</evidence>
<dbReference type="RefSeq" id="WP_358627878.1">
    <property type="nucleotide sequence ID" value="NZ_JBFAEV010000001.1"/>
</dbReference>
<keyword evidence="1" id="KW-1133">Transmembrane helix</keyword>
<proteinExistence type="predicted"/>
<evidence type="ECO:0000256" key="1">
    <source>
        <dbReference type="SAM" id="Phobius"/>
    </source>
</evidence>
<feature type="transmembrane region" description="Helical" evidence="1">
    <location>
        <begin position="85"/>
        <end position="103"/>
    </location>
</feature>
<comment type="caution">
    <text evidence="2">The sequence shown here is derived from an EMBL/GenBank/DDBJ whole genome shotgun (WGS) entry which is preliminary data.</text>
</comment>
<evidence type="ECO:0000313" key="3">
    <source>
        <dbReference type="Proteomes" id="UP001620295"/>
    </source>
</evidence>